<dbReference type="Pfam" id="PF00211">
    <property type="entry name" value="Guanylate_cyc"/>
    <property type="match status" value="1"/>
</dbReference>
<dbReference type="GO" id="GO:0006171">
    <property type="term" value="P:cAMP biosynthetic process"/>
    <property type="evidence" value="ECO:0007669"/>
    <property type="project" value="TreeGrafter"/>
</dbReference>
<dbReference type="EMBL" id="AGUD01000081">
    <property type="protein sequence ID" value="EHN11659.1"/>
    <property type="molecule type" value="Genomic_DNA"/>
</dbReference>
<comment type="similarity">
    <text evidence="1">Belongs to the adenylyl cyclase class-3 family.</text>
</comment>
<keyword evidence="5" id="KW-0456">Lyase</keyword>
<comment type="caution">
    <text evidence="5">The sequence shown here is derived from an EMBL/GenBank/DDBJ whole genome shotgun (WGS) entry which is preliminary data.</text>
</comment>
<keyword evidence="2" id="KW-0472">Membrane</keyword>
<dbReference type="CDD" id="cd07302">
    <property type="entry name" value="CHD"/>
    <property type="match status" value="1"/>
</dbReference>
<dbReference type="EC" id="4.6.1.1" evidence="5"/>
<gene>
    <name evidence="5" type="ORF">PAI11_14640</name>
</gene>
<sequence>MLLAVVLAAAGLAIAADAGKVLREAERATVDARFRLRGGDAERVGPVPMALVLIDDRTMQELGRFPFRRRYHAQVIRRLTRDGARAIAYDVQFTEPSERPTDDDALVRAVAGAPPIVLSTTEVNEDGGTSVLGGDDLLHEIGAVAGNTTVDLDSDGVLRLFGASFDGLVSFPVAVAQRVTGHPVDRRAFGGGLTWVDYVGSHRLIPRYSFSQVVRGQVPASAFRGRIVVVGASAPSLGDVHATPIDAVTPGPELQANAIATVLRGVPLRSAPGWIGLLMTLLAAVLAPLVALRRGPIATFAAAVLGGVLLAAVAYLLFVAADRVVPVAEPAVALLLSTLMALGVSAAYAAIERERTRAIFGRFVASDVVDDVLARTDDLRLGGQRVDATILFCDLRGSTALLEGVAPEAGIAILNRFLTAMSDAVDAHGGTHVGFRGDGLMAVFGAPLDQPDHADRALAAGCEMVGPALQRCLAELREAGLPHDLTMGVGIASGEVMAGNVGSERRMEYTAIGDAANLAARLEGMTKEQPYAVLLAGATIERLRTRPASLVFVGEVPVRGRAQPVDLWAIG</sequence>
<feature type="signal peptide" evidence="3">
    <location>
        <begin position="1"/>
        <end position="15"/>
    </location>
</feature>
<feature type="domain" description="Guanylate cyclase" evidence="4">
    <location>
        <begin position="389"/>
        <end position="523"/>
    </location>
</feature>
<dbReference type="SMART" id="SM00044">
    <property type="entry name" value="CYCc"/>
    <property type="match status" value="1"/>
</dbReference>
<dbReference type="PANTHER" id="PTHR43081:SF1">
    <property type="entry name" value="ADENYLATE CYCLASE, TERMINAL-DIFFERENTIATION SPECIFIC"/>
    <property type="match status" value="1"/>
</dbReference>
<evidence type="ECO:0000256" key="1">
    <source>
        <dbReference type="ARBA" id="ARBA00005381"/>
    </source>
</evidence>
<dbReference type="InterPro" id="IPR001054">
    <property type="entry name" value="A/G_cyclase"/>
</dbReference>
<evidence type="ECO:0000313" key="5">
    <source>
        <dbReference type="EMBL" id="EHN11659.1"/>
    </source>
</evidence>
<evidence type="ECO:0000313" key="6">
    <source>
        <dbReference type="Proteomes" id="UP000005143"/>
    </source>
</evidence>
<evidence type="ECO:0000256" key="3">
    <source>
        <dbReference type="SAM" id="SignalP"/>
    </source>
</evidence>
<feature type="chain" id="PRO_5038725551" evidence="3">
    <location>
        <begin position="16"/>
        <end position="571"/>
    </location>
</feature>
<proteinExistence type="inferred from homology"/>
<dbReference type="GO" id="GO:0035556">
    <property type="term" value="P:intracellular signal transduction"/>
    <property type="evidence" value="ECO:0007669"/>
    <property type="project" value="InterPro"/>
</dbReference>
<organism evidence="5 6">
    <name type="scientific">Patulibacter medicamentivorans</name>
    <dbReference type="NCBI Taxonomy" id="1097667"/>
    <lineage>
        <taxon>Bacteria</taxon>
        <taxon>Bacillati</taxon>
        <taxon>Actinomycetota</taxon>
        <taxon>Thermoleophilia</taxon>
        <taxon>Solirubrobacterales</taxon>
        <taxon>Patulibacteraceae</taxon>
        <taxon>Patulibacter</taxon>
    </lineage>
</organism>
<evidence type="ECO:0000256" key="2">
    <source>
        <dbReference type="SAM" id="Phobius"/>
    </source>
</evidence>
<dbReference type="PROSITE" id="PS50125">
    <property type="entry name" value="GUANYLATE_CYCLASE_2"/>
    <property type="match status" value="1"/>
</dbReference>
<dbReference type="AlphaFoldDB" id="H0E3U0"/>
<keyword evidence="6" id="KW-1185">Reference proteome</keyword>
<dbReference type="SMART" id="SM01080">
    <property type="entry name" value="CHASE2"/>
    <property type="match status" value="1"/>
</dbReference>
<dbReference type="GO" id="GO:0004016">
    <property type="term" value="F:adenylate cyclase activity"/>
    <property type="evidence" value="ECO:0007669"/>
    <property type="project" value="UniProtKB-EC"/>
</dbReference>
<dbReference type="InterPro" id="IPR050697">
    <property type="entry name" value="Adenylyl/Guanylyl_Cyclase_3/4"/>
</dbReference>
<dbReference type="PANTHER" id="PTHR43081">
    <property type="entry name" value="ADENYLATE CYCLASE, TERMINAL-DIFFERENTIATION SPECIFIC-RELATED"/>
    <property type="match status" value="1"/>
</dbReference>
<name>H0E3U0_9ACTN</name>
<feature type="transmembrane region" description="Helical" evidence="2">
    <location>
        <begin position="273"/>
        <end position="292"/>
    </location>
</feature>
<dbReference type="InterPro" id="IPR007890">
    <property type="entry name" value="CHASE2"/>
</dbReference>
<keyword evidence="3" id="KW-0732">Signal</keyword>
<dbReference type="Gene3D" id="3.30.70.1230">
    <property type="entry name" value="Nucleotide cyclase"/>
    <property type="match status" value="1"/>
</dbReference>
<dbReference type="Proteomes" id="UP000005143">
    <property type="component" value="Unassembled WGS sequence"/>
</dbReference>
<keyword evidence="2" id="KW-1133">Transmembrane helix</keyword>
<protein>
    <submittedName>
        <fullName evidence="5">Adenylate cyclase</fullName>
        <ecNumber evidence="5">4.6.1.1</ecNumber>
    </submittedName>
</protein>
<reference evidence="5 6" key="1">
    <citation type="journal article" date="2013" name="Biodegradation">
        <title>Quantitative proteomic analysis of ibuprofen-degrading Patulibacter sp. strain I11.</title>
        <authorList>
            <person name="Almeida B."/>
            <person name="Kjeldal H."/>
            <person name="Lolas I."/>
            <person name="Knudsen A.D."/>
            <person name="Carvalho G."/>
            <person name="Nielsen K.L."/>
            <person name="Barreto Crespo M.T."/>
            <person name="Stensballe A."/>
            <person name="Nielsen J.L."/>
        </authorList>
    </citation>
    <scope>NUCLEOTIDE SEQUENCE [LARGE SCALE GENOMIC DNA]</scope>
    <source>
        <strain evidence="5 6">I11</strain>
    </source>
</reference>
<feature type="transmembrane region" description="Helical" evidence="2">
    <location>
        <begin position="331"/>
        <end position="351"/>
    </location>
</feature>
<feature type="transmembrane region" description="Helical" evidence="2">
    <location>
        <begin position="299"/>
        <end position="319"/>
    </location>
</feature>
<keyword evidence="2" id="KW-0812">Transmembrane</keyword>
<dbReference type="InterPro" id="IPR029787">
    <property type="entry name" value="Nucleotide_cyclase"/>
</dbReference>
<dbReference type="Pfam" id="PF05226">
    <property type="entry name" value="CHASE2"/>
    <property type="match status" value="1"/>
</dbReference>
<accession>H0E3U0</accession>
<dbReference type="SUPFAM" id="SSF55073">
    <property type="entry name" value="Nucleotide cyclase"/>
    <property type="match status" value="1"/>
</dbReference>
<evidence type="ECO:0000259" key="4">
    <source>
        <dbReference type="PROSITE" id="PS50125"/>
    </source>
</evidence>
<dbReference type="PATRIC" id="fig|1097667.3.peg.1454"/>